<dbReference type="EMBL" id="CP053564">
    <property type="protein sequence ID" value="QJY45795.1"/>
    <property type="molecule type" value="Genomic_DNA"/>
</dbReference>
<dbReference type="InterPro" id="IPR052897">
    <property type="entry name" value="Sec-Metab_Biosynth_Hydrolase"/>
</dbReference>
<keyword evidence="2" id="KW-0378">Hydrolase</keyword>
<dbReference type="Proteomes" id="UP000505377">
    <property type="component" value="Chromosome"/>
</dbReference>
<reference evidence="2 3" key="1">
    <citation type="submission" date="2020-05" db="EMBL/GenBank/DDBJ databases">
        <authorList>
            <person name="Mo P."/>
        </authorList>
    </citation>
    <scope>NUCLEOTIDE SEQUENCE [LARGE SCALE GENOMIC DNA]</scope>
    <source>
        <strain evidence="2 3">Gen01</strain>
    </source>
</reference>
<protein>
    <submittedName>
        <fullName evidence="2">Alpha/beta hydrolase</fullName>
    </submittedName>
</protein>
<sequence length="225" mass="24560">MDVVLVPGANHGGWWYRPVVEELEARGHRAHAVTLDGLDPADPEPDRLITLDTHVRQLVDVVSALPGPAVVLGHSYAGSVLSGAADVVPDRFRSLLYVDAFVPDDGESCWSMTLPWEREWFVEGSGRTGAYVDPLPFFDDRADAHPLATLTQRSRLTGAWRTVADKHYVLAASAEWAARSPFVAVADRLRADPSWVVHDLDETHNVLRTGPDALVGVLDRVLGSA</sequence>
<dbReference type="InterPro" id="IPR000073">
    <property type="entry name" value="AB_hydrolase_1"/>
</dbReference>
<dbReference type="SUPFAM" id="SSF53474">
    <property type="entry name" value="alpha/beta-Hydrolases"/>
    <property type="match status" value="1"/>
</dbReference>
<dbReference type="RefSeq" id="WP_172156290.1">
    <property type="nucleotide sequence ID" value="NZ_CP053564.1"/>
</dbReference>
<dbReference type="GO" id="GO:0016787">
    <property type="term" value="F:hydrolase activity"/>
    <property type="evidence" value="ECO:0007669"/>
    <property type="project" value="UniProtKB-KW"/>
</dbReference>
<evidence type="ECO:0000313" key="3">
    <source>
        <dbReference type="Proteomes" id="UP000505377"/>
    </source>
</evidence>
<evidence type="ECO:0000313" key="2">
    <source>
        <dbReference type="EMBL" id="QJY45795.1"/>
    </source>
</evidence>
<dbReference type="PANTHER" id="PTHR37017:SF11">
    <property type="entry name" value="ESTERASE_LIPASE_THIOESTERASE DOMAIN-CONTAINING PROTEIN"/>
    <property type="match status" value="1"/>
</dbReference>
<dbReference type="AlphaFoldDB" id="A0A6M6JFC8"/>
<dbReference type="KEGG" id="pbro:HOP40_08280"/>
<evidence type="ECO:0000259" key="1">
    <source>
        <dbReference type="Pfam" id="PF12697"/>
    </source>
</evidence>
<dbReference type="PANTHER" id="PTHR37017">
    <property type="entry name" value="AB HYDROLASE-1 DOMAIN-CONTAINING PROTEIN-RELATED"/>
    <property type="match status" value="1"/>
</dbReference>
<dbReference type="InterPro" id="IPR029058">
    <property type="entry name" value="AB_hydrolase_fold"/>
</dbReference>
<accession>A0A6M6JFC8</accession>
<feature type="domain" description="AB hydrolase-1" evidence="1">
    <location>
        <begin position="3"/>
        <end position="201"/>
    </location>
</feature>
<dbReference type="Pfam" id="PF12697">
    <property type="entry name" value="Abhydrolase_6"/>
    <property type="match status" value="1"/>
</dbReference>
<gene>
    <name evidence="2" type="ORF">HOP40_08280</name>
</gene>
<organism evidence="2 3">
    <name type="scientific">Pseudonocardia broussonetiae</name>
    <dbReference type="NCBI Taxonomy" id="2736640"/>
    <lineage>
        <taxon>Bacteria</taxon>
        <taxon>Bacillati</taxon>
        <taxon>Actinomycetota</taxon>
        <taxon>Actinomycetes</taxon>
        <taxon>Pseudonocardiales</taxon>
        <taxon>Pseudonocardiaceae</taxon>
        <taxon>Pseudonocardia</taxon>
    </lineage>
</organism>
<keyword evidence="3" id="KW-1185">Reference proteome</keyword>
<dbReference type="Gene3D" id="3.40.50.1820">
    <property type="entry name" value="alpha/beta hydrolase"/>
    <property type="match status" value="1"/>
</dbReference>
<proteinExistence type="predicted"/>
<name>A0A6M6JFC8_9PSEU</name>